<organism evidence="7 8">
    <name type="scientific">Kalanchoe fedtschenkoi</name>
    <name type="common">Lavender scallops</name>
    <name type="synonym">South American air plant</name>
    <dbReference type="NCBI Taxonomy" id="63787"/>
    <lineage>
        <taxon>Eukaryota</taxon>
        <taxon>Viridiplantae</taxon>
        <taxon>Streptophyta</taxon>
        <taxon>Embryophyta</taxon>
        <taxon>Tracheophyta</taxon>
        <taxon>Spermatophyta</taxon>
        <taxon>Magnoliopsida</taxon>
        <taxon>eudicotyledons</taxon>
        <taxon>Gunneridae</taxon>
        <taxon>Pentapetalae</taxon>
        <taxon>Saxifragales</taxon>
        <taxon>Crassulaceae</taxon>
        <taxon>Kalanchoe</taxon>
    </lineage>
</organism>
<evidence type="ECO:0000256" key="5">
    <source>
        <dbReference type="RuleBase" id="RU362057"/>
    </source>
</evidence>
<evidence type="ECO:0000256" key="2">
    <source>
        <dbReference type="ARBA" id="ARBA00022676"/>
    </source>
</evidence>
<dbReference type="Gene3D" id="3.40.50.2000">
    <property type="entry name" value="Glycogen Phosphorylase B"/>
    <property type="match status" value="2"/>
</dbReference>
<name>A0A7N0SVZ6_KALFE</name>
<reference evidence="7" key="1">
    <citation type="submission" date="2021-01" db="UniProtKB">
        <authorList>
            <consortium name="EnsemblPlants"/>
        </authorList>
    </citation>
    <scope>IDENTIFICATION</scope>
</reference>
<dbReference type="InterPro" id="IPR035595">
    <property type="entry name" value="UDP_glycos_trans_CS"/>
</dbReference>
<dbReference type="FunFam" id="3.40.50.2000:FF:000056">
    <property type="entry name" value="Glycosyltransferase"/>
    <property type="match status" value="1"/>
</dbReference>
<proteinExistence type="inferred from homology"/>
<dbReference type="Gramene" id="Kaladp0008s0524.1.v1.1">
    <property type="protein sequence ID" value="Kaladp0008s0524.1.v1.1.CDS.1"/>
    <property type="gene ID" value="Kaladp0008s0524.v1.1"/>
</dbReference>
<feature type="transmembrane region" description="Helical" evidence="6">
    <location>
        <begin position="136"/>
        <end position="154"/>
    </location>
</feature>
<evidence type="ECO:0000313" key="7">
    <source>
        <dbReference type="EnsemblPlants" id="Kaladp0008s0524.1.v1.1.CDS.1"/>
    </source>
</evidence>
<evidence type="ECO:0000256" key="6">
    <source>
        <dbReference type="SAM" id="Phobius"/>
    </source>
</evidence>
<dbReference type="InterPro" id="IPR002213">
    <property type="entry name" value="UDP_glucos_trans"/>
</dbReference>
<dbReference type="OMA" id="VALYFPT"/>
<dbReference type="Proteomes" id="UP000594263">
    <property type="component" value="Unplaced"/>
</dbReference>
<evidence type="ECO:0000256" key="4">
    <source>
        <dbReference type="RuleBase" id="RU003718"/>
    </source>
</evidence>
<comment type="similarity">
    <text evidence="1 4">Belongs to the UDP-glycosyltransferase family.</text>
</comment>
<keyword evidence="6" id="KW-1133">Transmembrane helix</keyword>
<keyword evidence="3 4" id="KW-0808">Transferase</keyword>
<dbReference type="PANTHER" id="PTHR48046:SF1">
    <property type="entry name" value="GLYCOSYLTRANSFERASE-RELATED"/>
    <property type="match status" value="1"/>
</dbReference>
<evidence type="ECO:0000256" key="1">
    <source>
        <dbReference type="ARBA" id="ARBA00009995"/>
    </source>
</evidence>
<dbReference type="EC" id="2.4.1.-" evidence="5"/>
<dbReference type="CDD" id="cd03784">
    <property type="entry name" value="GT1_Gtf-like"/>
    <property type="match status" value="1"/>
</dbReference>
<keyword evidence="2 4" id="KW-0328">Glycosyltransferase</keyword>
<dbReference type="GO" id="GO:0008194">
    <property type="term" value="F:UDP-glycosyltransferase activity"/>
    <property type="evidence" value="ECO:0007669"/>
    <property type="project" value="InterPro"/>
</dbReference>
<dbReference type="PANTHER" id="PTHR48046">
    <property type="entry name" value="UDP-GLYCOSYLTRANSFERASE 72E1"/>
    <property type="match status" value="1"/>
</dbReference>
<evidence type="ECO:0000256" key="3">
    <source>
        <dbReference type="ARBA" id="ARBA00022679"/>
    </source>
</evidence>
<accession>A0A7N0SVZ6</accession>
<keyword evidence="6" id="KW-0812">Transmembrane</keyword>
<dbReference type="EnsemblPlants" id="Kaladp0008s0524.1.v1.1">
    <property type="protein sequence ID" value="Kaladp0008s0524.1.v1.1.CDS.1"/>
    <property type="gene ID" value="Kaladp0008s0524.v1.1"/>
</dbReference>
<sequence length="486" mass="53193">METVGKRTHVILVTSPGIGHLIPLLELGLRLVDQHGLQVTLFTVAVEAASVHSKLESLLCDTNDLLHVEVVQPENLDAKVPPEADLVTRIGVAMREAEPIVRSRIEGMENRPIALIIDLFGTNYYTMADELRMRKYVFITTSAWALAYFVYAHVKLSHGQIESLDSIDVIGCAPVRTADLSEDGHPSSPYFSGFAEHGSMTAAADGILVNSWPALEPDTLKAFEDADLLGSVVKGHVYPIGPVVREPRMSQLDGELRQWLDRQPSESVLFISFGSGGALSDEQTRELASGLEASEHRFVWVLRPPASKTTSNFYFNAEGQNLDGPSAYLPDGFLTRIQGRGLVVPNWAPQTEILAHPSIRGFLTHCGWNSILESVVSGVPMIAWPLYSEQKMNATMLSEHLGIGVGSRKRPDEGVIGREEVEKMVRIVMEDGEGGAGFRGRAKELKVSAAEAVDKAGNGSSSYRSLREFVQVLRDGNVVENTRRIS</sequence>
<dbReference type="AlphaFoldDB" id="A0A7N0SVZ6"/>
<dbReference type="SUPFAM" id="SSF53756">
    <property type="entry name" value="UDP-Glycosyltransferase/glycogen phosphorylase"/>
    <property type="match status" value="1"/>
</dbReference>
<dbReference type="Pfam" id="PF00201">
    <property type="entry name" value="UDPGT"/>
    <property type="match status" value="1"/>
</dbReference>
<protein>
    <recommendedName>
        <fullName evidence="5">Glycosyltransferase</fullName>
        <ecNumber evidence="5">2.4.1.-</ecNumber>
    </recommendedName>
</protein>
<evidence type="ECO:0000313" key="8">
    <source>
        <dbReference type="Proteomes" id="UP000594263"/>
    </source>
</evidence>
<dbReference type="PROSITE" id="PS00375">
    <property type="entry name" value="UDPGT"/>
    <property type="match status" value="1"/>
</dbReference>
<keyword evidence="6" id="KW-0472">Membrane</keyword>
<keyword evidence="8" id="KW-1185">Reference proteome</keyword>